<dbReference type="Proteomes" id="UP000199103">
    <property type="component" value="Chromosome I"/>
</dbReference>
<keyword evidence="2" id="KW-0808">Transferase</keyword>
<dbReference type="EMBL" id="LT629772">
    <property type="protein sequence ID" value="SDS25952.1"/>
    <property type="molecule type" value="Genomic_DNA"/>
</dbReference>
<evidence type="ECO:0000313" key="3">
    <source>
        <dbReference type="Proteomes" id="UP000199103"/>
    </source>
</evidence>
<evidence type="ECO:0000259" key="1">
    <source>
        <dbReference type="PROSITE" id="PS51186"/>
    </source>
</evidence>
<name>A0A1H1QR32_9ACTN</name>
<feature type="domain" description="N-acetyltransferase" evidence="1">
    <location>
        <begin position="24"/>
        <end position="166"/>
    </location>
</feature>
<dbReference type="AlphaFoldDB" id="A0A1H1QR32"/>
<dbReference type="STRING" id="630515.SAMN04489812_1360"/>
<dbReference type="InterPro" id="IPR016181">
    <property type="entry name" value="Acyl_CoA_acyltransferase"/>
</dbReference>
<accession>A0A1H1QR32</accession>
<protein>
    <submittedName>
        <fullName evidence="2">Predicted acetyltransferase</fullName>
    </submittedName>
</protein>
<gene>
    <name evidence="2" type="ORF">SAMN04489812_1360</name>
</gene>
<dbReference type="Gene3D" id="3.40.630.30">
    <property type="match status" value="1"/>
</dbReference>
<dbReference type="InterPro" id="IPR000182">
    <property type="entry name" value="GNAT_dom"/>
</dbReference>
<dbReference type="GO" id="GO:0016747">
    <property type="term" value="F:acyltransferase activity, transferring groups other than amino-acyl groups"/>
    <property type="evidence" value="ECO:0007669"/>
    <property type="project" value="InterPro"/>
</dbReference>
<proteinExistence type="predicted"/>
<dbReference type="OrthoDB" id="3627178at2"/>
<reference evidence="2 3" key="1">
    <citation type="submission" date="2016-10" db="EMBL/GenBank/DDBJ databases">
        <authorList>
            <person name="de Groot N.N."/>
        </authorList>
    </citation>
    <scope>NUCLEOTIDE SEQUENCE [LARGE SCALE GENOMIC DNA]</scope>
    <source>
        <strain evidence="2 3">DSM 21800</strain>
    </source>
</reference>
<keyword evidence="3" id="KW-1185">Reference proteome</keyword>
<evidence type="ECO:0000313" key="2">
    <source>
        <dbReference type="EMBL" id="SDS25952.1"/>
    </source>
</evidence>
<dbReference type="SUPFAM" id="SSF55729">
    <property type="entry name" value="Acyl-CoA N-acyltransferases (Nat)"/>
    <property type="match status" value="1"/>
</dbReference>
<dbReference type="Pfam" id="PF00583">
    <property type="entry name" value="Acetyltransf_1"/>
    <property type="match status" value="1"/>
</dbReference>
<dbReference type="CDD" id="cd04301">
    <property type="entry name" value="NAT_SF"/>
    <property type="match status" value="1"/>
</dbReference>
<dbReference type="PROSITE" id="PS51186">
    <property type="entry name" value="GNAT"/>
    <property type="match status" value="1"/>
</dbReference>
<dbReference type="RefSeq" id="WP_091521844.1">
    <property type="nucleotide sequence ID" value="NZ_LT629772.1"/>
</dbReference>
<sequence>MTTDNSARRVDVRPADHADRELLTSLWMLFHHDLSAFTDAYPDERGRYRTDRLDSAFDDPHWMPYVIRTDRRPAGLAVVRRADQVPHVLTAFFLVKPARRRGIGTTAAQQVIRRHPGPWEIAFQPSNAGAAAFWRRLAETVAAGRWREEQRDVPDRHDLPPDSWIIFDPS</sequence>
<organism evidence="2 3">
    <name type="scientific">Microlunatus soli</name>
    <dbReference type="NCBI Taxonomy" id="630515"/>
    <lineage>
        <taxon>Bacteria</taxon>
        <taxon>Bacillati</taxon>
        <taxon>Actinomycetota</taxon>
        <taxon>Actinomycetes</taxon>
        <taxon>Propionibacteriales</taxon>
        <taxon>Propionibacteriaceae</taxon>
        <taxon>Microlunatus</taxon>
    </lineage>
</organism>